<evidence type="ECO:0000313" key="2">
    <source>
        <dbReference type="EMBL" id="PNE32726.1"/>
    </source>
</evidence>
<name>A0A2N8NVB4_STREU</name>
<dbReference type="AlphaFoldDB" id="A0A2N8NVB4"/>
<feature type="compositionally biased region" description="Basic and acidic residues" evidence="1">
    <location>
        <begin position="99"/>
        <end position="122"/>
    </location>
</feature>
<sequence>MRTATRSRSPTPAIRPALSAAAQAARLASRRGRGSCATRPRTRIRSGIRTRARARRGARPGPRSRSPARSGARPGVRSGVRTHAPRLHLCHLRLRLHAPQDHDLPPPGHDRLPAALRRDLLPPRRRPAPPGPAPAVRRRRLDPGQEVDGQGTHRRRRRRPAPQPGLHPPRRQPLETPLTPARHRRPPGYSWAPRRASPTGTGRSAGPRAAPGSQRTGRK</sequence>
<comment type="caution">
    <text evidence="2">The sequence shown here is derived from an EMBL/GenBank/DDBJ whole genome shotgun (WGS) entry which is preliminary data.</text>
</comment>
<feature type="compositionally biased region" description="Low complexity" evidence="1">
    <location>
        <begin position="12"/>
        <end position="27"/>
    </location>
</feature>
<protein>
    <submittedName>
        <fullName evidence="2">Uncharacterized protein</fullName>
    </submittedName>
</protein>
<dbReference type="Proteomes" id="UP000235945">
    <property type="component" value="Unassembled WGS sequence"/>
</dbReference>
<proteinExistence type="predicted"/>
<feature type="compositionally biased region" description="Basic residues" evidence="1">
    <location>
        <begin position="40"/>
        <end position="58"/>
    </location>
</feature>
<evidence type="ECO:0000256" key="1">
    <source>
        <dbReference type="SAM" id="MobiDB-lite"/>
    </source>
</evidence>
<accession>A0A2N8NVB4</accession>
<organism evidence="2 3">
    <name type="scientific">Streptomyces eurocidicus</name>
    <name type="common">Streptoverticillium eurocidicus</name>
    <dbReference type="NCBI Taxonomy" id="66423"/>
    <lineage>
        <taxon>Bacteria</taxon>
        <taxon>Bacillati</taxon>
        <taxon>Actinomycetota</taxon>
        <taxon>Actinomycetes</taxon>
        <taxon>Kitasatosporales</taxon>
        <taxon>Streptomycetaceae</taxon>
        <taxon>Streptomyces</taxon>
    </lineage>
</organism>
<gene>
    <name evidence="2" type="ORF">AF335_14260</name>
</gene>
<feature type="compositionally biased region" description="Low complexity" evidence="1">
    <location>
        <begin position="59"/>
        <end position="75"/>
    </location>
</feature>
<feature type="compositionally biased region" description="Polar residues" evidence="1">
    <location>
        <begin position="1"/>
        <end position="10"/>
    </location>
</feature>
<keyword evidence="3" id="KW-1185">Reference proteome</keyword>
<reference evidence="3" key="1">
    <citation type="submission" date="2015-07" db="EMBL/GenBank/DDBJ databases">
        <authorList>
            <person name="Graham D.E."/>
            <person name="Giannone R.J."/>
            <person name="Gulvik C.A."/>
            <person name="Hettich R.L."/>
            <person name="Klingeman D.M."/>
            <person name="Mahan K.M."/>
            <person name="Parry R.J."/>
            <person name="Spain J.C."/>
        </authorList>
    </citation>
    <scope>NUCLEOTIDE SEQUENCE [LARGE SCALE GENOMIC DNA]</scope>
    <source>
        <strain evidence="3">ATCC 27428</strain>
    </source>
</reference>
<feature type="region of interest" description="Disordered" evidence="1">
    <location>
        <begin position="99"/>
        <end position="219"/>
    </location>
</feature>
<evidence type="ECO:0000313" key="3">
    <source>
        <dbReference type="Proteomes" id="UP000235945"/>
    </source>
</evidence>
<feature type="region of interest" description="Disordered" evidence="1">
    <location>
        <begin position="1"/>
        <end position="83"/>
    </location>
</feature>
<dbReference type="EMBL" id="LGUI01000004">
    <property type="protein sequence ID" value="PNE32726.1"/>
    <property type="molecule type" value="Genomic_DNA"/>
</dbReference>